<evidence type="ECO:0000259" key="1">
    <source>
        <dbReference type="SMART" id="SM00955"/>
    </source>
</evidence>
<name>A0ABW0EJ25_9PSEU</name>
<dbReference type="SMART" id="SM00955">
    <property type="entry name" value="RNB"/>
    <property type="match status" value="1"/>
</dbReference>
<accession>A0ABW0EJ25</accession>
<keyword evidence="3" id="KW-1185">Reference proteome</keyword>
<evidence type="ECO:0000313" key="3">
    <source>
        <dbReference type="Proteomes" id="UP001596157"/>
    </source>
</evidence>
<dbReference type="EMBL" id="JBHSKF010000003">
    <property type="protein sequence ID" value="MFC5287397.1"/>
    <property type="molecule type" value="Genomic_DNA"/>
</dbReference>
<organism evidence="2 3">
    <name type="scientific">Actinokineospora guangxiensis</name>
    <dbReference type="NCBI Taxonomy" id="1490288"/>
    <lineage>
        <taxon>Bacteria</taxon>
        <taxon>Bacillati</taxon>
        <taxon>Actinomycetota</taxon>
        <taxon>Actinomycetes</taxon>
        <taxon>Pseudonocardiales</taxon>
        <taxon>Pseudonocardiaceae</taxon>
        <taxon>Actinokineospora</taxon>
    </lineage>
</organism>
<dbReference type="Pfam" id="PF00773">
    <property type="entry name" value="RNB"/>
    <property type="match status" value="1"/>
</dbReference>
<dbReference type="PANTHER" id="PTHR23355">
    <property type="entry name" value="RIBONUCLEASE"/>
    <property type="match status" value="1"/>
</dbReference>
<dbReference type="Pfam" id="PF18614">
    <property type="entry name" value="RNase_II_C_S1"/>
    <property type="match status" value="1"/>
</dbReference>
<dbReference type="InterPro" id="IPR040596">
    <property type="entry name" value="RNase_II_C_S1"/>
</dbReference>
<comment type="caution">
    <text evidence="2">The sequence shown here is derived from an EMBL/GenBank/DDBJ whole genome shotgun (WGS) entry which is preliminary data.</text>
</comment>
<dbReference type="InterPro" id="IPR001900">
    <property type="entry name" value="RNase_II/R"/>
</dbReference>
<dbReference type="SUPFAM" id="SSF50249">
    <property type="entry name" value="Nucleic acid-binding proteins"/>
    <property type="match status" value="1"/>
</dbReference>
<gene>
    <name evidence="2" type="ORF">ACFPM7_10075</name>
</gene>
<sequence length="472" mass="50441">MDTAAIGRGDFSRVRAEFGLPDRFPGPVLAEAERAVAGGPRGERVDRTDIPLVTIDPPGAKDLDQAMHVERHGDGFRVHYAIADLGAFVEPGGPIDTEVRRRGQTIYLPDGSVPMHPTALSEGAASLLPGQTAPSALWTLDLDAAGEPVSFRVERALVRSTEQFDYESVQAAVDAGTTHPSVALLPELGELRRAAAIRRGALELQLPEQDVERVDGGWRLLLRGRTRVDAWNAEISLLTGMCAARLMLDAGIGLLRTLPAATDDDRAWLRRSAEALGIPWPEGASAAEVLAGLDPASPAAMALSMDATRLLRGAGYTAFDGAPPELDSHAGIAAPYAHVTAPLRRLVDRFGTEVCLAVCAGVEVPAWVREALPALPEAMESSDGLAAKVDRACLDQVEAWVLADRVGEEFDAVVLRADGDTAEVFVPAPPVLGKADLNRDPEKDAETLEGRTLRLRLTEADPATRRIRFART</sequence>
<reference evidence="3" key="1">
    <citation type="journal article" date="2019" name="Int. J. Syst. Evol. Microbiol.">
        <title>The Global Catalogue of Microorganisms (GCM) 10K type strain sequencing project: providing services to taxonomists for standard genome sequencing and annotation.</title>
        <authorList>
            <consortium name="The Broad Institute Genomics Platform"/>
            <consortium name="The Broad Institute Genome Sequencing Center for Infectious Disease"/>
            <person name="Wu L."/>
            <person name="Ma J."/>
        </authorList>
    </citation>
    <scope>NUCLEOTIDE SEQUENCE [LARGE SCALE GENOMIC DNA]</scope>
    <source>
        <strain evidence="3">CCUG 59778</strain>
    </source>
</reference>
<dbReference type="InterPro" id="IPR050180">
    <property type="entry name" value="RNR_Ribonuclease"/>
</dbReference>
<evidence type="ECO:0000313" key="2">
    <source>
        <dbReference type="EMBL" id="MFC5287397.1"/>
    </source>
</evidence>
<dbReference type="InterPro" id="IPR012340">
    <property type="entry name" value="NA-bd_OB-fold"/>
</dbReference>
<proteinExistence type="predicted"/>
<protein>
    <submittedName>
        <fullName evidence="2">RNB domain-containing ribonuclease</fullName>
    </submittedName>
</protein>
<dbReference type="PANTHER" id="PTHR23355:SF42">
    <property type="entry name" value="RIBONUCLEASE II, CHLOROPLASTIC_MITOCHONDRIAL"/>
    <property type="match status" value="1"/>
</dbReference>
<feature type="domain" description="RNB" evidence="1">
    <location>
        <begin position="44"/>
        <end position="361"/>
    </location>
</feature>
<dbReference type="Proteomes" id="UP001596157">
    <property type="component" value="Unassembled WGS sequence"/>
</dbReference>
<dbReference type="RefSeq" id="WP_378246260.1">
    <property type="nucleotide sequence ID" value="NZ_JBHSKF010000003.1"/>
</dbReference>